<evidence type="ECO:0000256" key="1">
    <source>
        <dbReference type="ARBA" id="ARBA00005322"/>
    </source>
</evidence>
<protein>
    <recommendedName>
        <fullName evidence="2">Negative regulator of flagellin synthesis</fullName>
    </recommendedName>
    <alternativeName>
        <fullName evidence="8">Anti-sigma-28 factor</fullName>
    </alternativeName>
</protein>
<name>A0A1H0TRY5_9BURK</name>
<evidence type="ECO:0000313" key="12">
    <source>
        <dbReference type="Proteomes" id="UP000199317"/>
    </source>
</evidence>
<dbReference type="Proteomes" id="UP000199317">
    <property type="component" value="Unassembled WGS sequence"/>
</dbReference>
<evidence type="ECO:0000256" key="8">
    <source>
        <dbReference type="ARBA" id="ARBA00030117"/>
    </source>
</evidence>
<dbReference type="GO" id="GO:0044781">
    <property type="term" value="P:bacterial-type flagellum organization"/>
    <property type="evidence" value="ECO:0007669"/>
    <property type="project" value="UniProtKB-KW"/>
</dbReference>
<evidence type="ECO:0000256" key="3">
    <source>
        <dbReference type="ARBA" id="ARBA00022491"/>
    </source>
</evidence>
<feature type="domain" description="Anti-sigma-28 factor FlgM C-terminal" evidence="10">
    <location>
        <begin position="51"/>
        <end position="99"/>
    </location>
</feature>
<evidence type="ECO:0000313" key="11">
    <source>
        <dbReference type="EMBL" id="SDP56693.1"/>
    </source>
</evidence>
<proteinExistence type="inferred from homology"/>
<evidence type="ECO:0000259" key="10">
    <source>
        <dbReference type="Pfam" id="PF04316"/>
    </source>
</evidence>
<dbReference type="SUPFAM" id="SSF101498">
    <property type="entry name" value="Anti-sigma factor FlgM"/>
    <property type="match status" value="1"/>
</dbReference>
<keyword evidence="3" id="KW-0678">Repressor</keyword>
<dbReference type="OrthoDB" id="5298032at2"/>
<keyword evidence="5" id="KW-0805">Transcription regulation</keyword>
<sequence length="113" mass="11493">MKISQNPELPNALTQQVQAAKQQAKAAAPAPAAEEAAKTATTVAAAGGTPVTFSSAAKALDPSLRSSADFDANKVKAVRAAIEKGTFTVDADAIADKLLSNAQEIIAHSPKSH</sequence>
<dbReference type="InterPro" id="IPR035890">
    <property type="entry name" value="Anti-sigma-28_factor_FlgM_sf"/>
</dbReference>
<evidence type="ECO:0000256" key="2">
    <source>
        <dbReference type="ARBA" id="ARBA00017823"/>
    </source>
</evidence>
<dbReference type="AlphaFoldDB" id="A0A1H0TRY5"/>
<evidence type="ECO:0000256" key="6">
    <source>
        <dbReference type="ARBA" id="ARBA00023163"/>
    </source>
</evidence>
<keyword evidence="12" id="KW-1185">Reference proteome</keyword>
<feature type="region of interest" description="Disordered" evidence="9">
    <location>
        <begin position="1"/>
        <end position="33"/>
    </location>
</feature>
<keyword evidence="4" id="KW-1005">Bacterial flagellum biogenesis</keyword>
<comment type="similarity">
    <text evidence="1">Belongs to the FlgM family.</text>
</comment>
<evidence type="ECO:0000256" key="4">
    <source>
        <dbReference type="ARBA" id="ARBA00022795"/>
    </source>
</evidence>
<dbReference type="InterPro" id="IPR007412">
    <property type="entry name" value="FlgM"/>
</dbReference>
<dbReference type="GO" id="GO:0045892">
    <property type="term" value="P:negative regulation of DNA-templated transcription"/>
    <property type="evidence" value="ECO:0007669"/>
    <property type="project" value="InterPro"/>
</dbReference>
<organism evidence="11 12">
    <name type="scientific">Paracidovorax cattleyae</name>
    <dbReference type="NCBI Taxonomy" id="80868"/>
    <lineage>
        <taxon>Bacteria</taxon>
        <taxon>Pseudomonadati</taxon>
        <taxon>Pseudomonadota</taxon>
        <taxon>Betaproteobacteria</taxon>
        <taxon>Burkholderiales</taxon>
        <taxon>Comamonadaceae</taxon>
        <taxon>Paracidovorax</taxon>
    </lineage>
</organism>
<comment type="function">
    <text evidence="7">Responsible for the coupling of flagellin expression to flagellar assembly by preventing expression of the flagellin genes when a component of the middle class of proteins is defective. It negatively regulates flagellar genes by inhibiting the activity of FliA by directly binding to FliA.</text>
</comment>
<evidence type="ECO:0000256" key="9">
    <source>
        <dbReference type="SAM" id="MobiDB-lite"/>
    </source>
</evidence>
<evidence type="ECO:0000256" key="7">
    <source>
        <dbReference type="ARBA" id="ARBA00024739"/>
    </source>
</evidence>
<evidence type="ECO:0000256" key="5">
    <source>
        <dbReference type="ARBA" id="ARBA00023015"/>
    </source>
</evidence>
<dbReference type="RefSeq" id="WP_092835384.1">
    <property type="nucleotide sequence ID" value="NZ_FNJL01000016.1"/>
</dbReference>
<reference evidence="12" key="1">
    <citation type="submission" date="2016-10" db="EMBL/GenBank/DDBJ databases">
        <authorList>
            <person name="Varghese N."/>
            <person name="Submissions S."/>
        </authorList>
    </citation>
    <scope>NUCLEOTIDE SEQUENCE [LARGE SCALE GENOMIC DNA]</scope>
    <source>
        <strain evidence="12">DSM 17101</strain>
    </source>
</reference>
<dbReference type="EMBL" id="FNJL01000016">
    <property type="protein sequence ID" value="SDP56693.1"/>
    <property type="molecule type" value="Genomic_DNA"/>
</dbReference>
<feature type="compositionally biased region" description="Low complexity" evidence="9">
    <location>
        <begin position="14"/>
        <end position="33"/>
    </location>
</feature>
<gene>
    <name evidence="11" type="ORF">SAMN04489708_11656</name>
</gene>
<dbReference type="NCBIfam" id="TIGR03824">
    <property type="entry name" value="FlgM_jcvi"/>
    <property type="match status" value="1"/>
</dbReference>
<keyword evidence="6" id="KW-0804">Transcription</keyword>
<dbReference type="Pfam" id="PF04316">
    <property type="entry name" value="FlgM"/>
    <property type="match status" value="1"/>
</dbReference>
<accession>A0A1H0TRY5</accession>
<dbReference type="InterPro" id="IPR031316">
    <property type="entry name" value="FlgM_C"/>
</dbReference>